<dbReference type="SUPFAM" id="SSF52540">
    <property type="entry name" value="P-loop containing nucleoside triphosphate hydrolases"/>
    <property type="match status" value="1"/>
</dbReference>
<dbReference type="KEGG" id="rmr:Rmar_0760"/>
<dbReference type="Gene3D" id="3.40.50.300">
    <property type="entry name" value="P-loop containing nucleotide triphosphate hydrolases"/>
    <property type="match status" value="1"/>
</dbReference>
<dbReference type="OrthoDB" id="1495842at2"/>
<feature type="domain" description="SRP54-type proteins GTP-binding" evidence="3">
    <location>
        <begin position="215"/>
        <end position="411"/>
    </location>
</feature>
<protein>
    <submittedName>
        <fullName evidence="4">Flagellar GTP-binding protein-like protein</fullName>
    </submittedName>
</protein>
<keyword evidence="4" id="KW-0282">Flagellum</keyword>
<name>D0MGA2_RHOM4</name>
<evidence type="ECO:0000313" key="5">
    <source>
        <dbReference type="Proteomes" id="UP000002221"/>
    </source>
</evidence>
<reference evidence="4 5" key="1">
    <citation type="journal article" date="2009" name="Stand. Genomic Sci.">
        <title>Complete genome sequence of Rhodothermus marinus type strain (R-10).</title>
        <authorList>
            <person name="Nolan M."/>
            <person name="Tindall B.J."/>
            <person name="Pomrenke H."/>
            <person name="Lapidus A."/>
            <person name="Copeland A."/>
            <person name="Glavina Del Rio T."/>
            <person name="Lucas S."/>
            <person name="Chen F."/>
            <person name="Tice H."/>
            <person name="Cheng J.F."/>
            <person name="Saunders E."/>
            <person name="Han C."/>
            <person name="Bruce D."/>
            <person name="Goodwin L."/>
            <person name="Chain P."/>
            <person name="Pitluck S."/>
            <person name="Ovchinikova G."/>
            <person name="Pati A."/>
            <person name="Ivanova N."/>
            <person name="Mavromatis K."/>
            <person name="Chen A."/>
            <person name="Palaniappan K."/>
            <person name="Land M."/>
            <person name="Hauser L."/>
            <person name="Chang Y.J."/>
            <person name="Jeffries C.D."/>
            <person name="Brettin T."/>
            <person name="Goker M."/>
            <person name="Bristow J."/>
            <person name="Eisen J.A."/>
            <person name="Markowitz V."/>
            <person name="Hugenholtz P."/>
            <person name="Kyrpides N.C."/>
            <person name="Klenk H.P."/>
            <person name="Detter J.C."/>
        </authorList>
    </citation>
    <scope>NUCLEOTIDE SEQUENCE [LARGE SCALE GENOMIC DNA]</scope>
    <source>
        <strain evidence="5">ATCC 43812 / DSM 4252 / R-10</strain>
    </source>
</reference>
<dbReference type="Pfam" id="PF00448">
    <property type="entry name" value="SRP54"/>
    <property type="match status" value="1"/>
</dbReference>
<gene>
    <name evidence="4" type="ordered locus">Rmar_0760</name>
</gene>
<keyword evidence="4" id="KW-0966">Cell projection</keyword>
<proteinExistence type="predicted"/>
<dbReference type="STRING" id="518766.Rmar_0760"/>
<keyword evidence="2" id="KW-0342">GTP-binding</keyword>
<dbReference type="Proteomes" id="UP000002221">
    <property type="component" value="Chromosome"/>
</dbReference>
<dbReference type="RefSeq" id="WP_012843270.1">
    <property type="nucleotide sequence ID" value="NC_013501.1"/>
</dbReference>
<dbReference type="eggNOG" id="COG1419">
    <property type="taxonomic scope" value="Bacteria"/>
</dbReference>
<keyword evidence="5" id="KW-1185">Reference proteome</keyword>
<dbReference type="EMBL" id="CP001807">
    <property type="protein sequence ID" value="ACY47658.1"/>
    <property type="molecule type" value="Genomic_DNA"/>
</dbReference>
<evidence type="ECO:0000256" key="1">
    <source>
        <dbReference type="ARBA" id="ARBA00022741"/>
    </source>
</evidence>
<keyword evidence="1" id="KW-0547">Nucleotide-binding</keyword>
<evidence type="ECO:0000313" key="4">
    <source>
        <dbReference type="EMBL" id="ACY47658.1"/>
    </source>
</evidence>
<dbReference type="InterPro" id="IPR000897">
    <property type="entry name" value="SRP54_GTPase_dom"/>
</dbReference>
<dbReference type="SMART" id="SM00962">
    <property type="entry name" value="SRP54"/>
    <property type="match status" value="1"/>
</dbReference>
<evidence type="ECO:0000256" key="2">
    <source>
        <dbReference type="ARBA" id="ARBA00023134"/>
    </source>
</evidence>
<dbReference type="AlphaFoldDB" id="D0MGA2"/>
<evidence type="ECO:0000259" key="3">
    <source>
        <dbReference type="SMART" id="SM00962"/>
    </source>
</evidence>
<accession>D0MGA2</accession>
<dbReference type="InterPro" id="IPR027417">
    <property type="entry name" value="P-loop_NTPase"/>
</dbReference>
<dbReference type="HOGENOM" id="CLU_609555_0_0_10"/>
<keyword evidence="4" id="KW-0969">Cilium</keyword>
<dbReference type="GO" id="GO:0005525">
    <property type="term" value="F:GTP binding"/>
    <property type="evidence" value="ECO:0007669"/>
    <property type="project" value="UniProtKB-KW"/>
</dbReference>
<dbReference type="GO" id="GO:0006614">
    <property type="term" value="P:SRP-dependent cotranslational protein targeting to membrane"/>
    <property type="evidence" value="ECO:0007669"/>
    <property type="project" value="InterPro"/>
</dbReference>
<sequence length="412" mass="45391">MKLHTLTAPSIQAALLEARRRFGDDVVLLESVPAQGDQPARITIMVDERQEAERLPFGYAGTSRLARRAGASATTTDTAVLTVERGNGGPPRPSGNRAHLDRRGQLFPAETSAASTSASPVPAHLADQLERLHRRLERLERQLGGALVGASHRWLGHPLAGELLRQGLQPSTVIRLFDRLVAQGFDPEQPDEQLRWALAREMRHQLAPSTPRPLQGPQVVIGPAGAGKTTLLLKLARHAGFFGRRMTAVLVLLPEDADSQPYLSPVELYRRFGLPVQTVATPQEMTAALRRVQGFDQILIDTPSLPLQEAPARRLLLHLRQLLTPVLPLQVLFCLNATCNLEDIPPDWIRRLPLAPDALVLTHLDEVRRVGRLYDWLVALACPVVCVSRGARVPDSLEAFSPVAFIEHLLRL</sequence>
<organism evidence="4 5">
    <name type="scientific">Rhodothermus marinus (strain ATCC 43812 / DSM 4252 / R-10)</name>
    <name type="common">Rhodothermus obamensis</name>
    <dbReference type="NCBI Taxonomy" id="518766"/>
    <lineage>
        <taxon>Bacteria</taxon>
        <taxon>Pseudomonadati</taxon>
        <taxon>Rhodothermota</taxon>
        <taxon>Rhodothermia</taxon>
        <taxon>Rhodothermales</taxon>
        <taxon>Rhodothermaceae</taxon>
        <taxon>Rhodothermus</taxon>
    </lineage>
</organism>